<dbReference type="AlphaFoldDB" id="A0AAV9KBA9"/>
<proteinExistence type="predicted"/>
<dbReference type="PANTHER" id="PTHR35218">
    <property type="entry name" value="RNASE H DOMAIN-CONTAINING PROTEIN"/>
    <property type="match status" value="1"/>
</dbReference>
<protein>
    <submittedName>
        <fullName evidence="1">Uncharacterized protein</fullName>
    </submittedName>
</protein>
<dbReference type="PANTHER" id="PTHR35218:SF9">
    <property type="entry name" value="ENDONUCLEASE_EXONUCLEASE_PHOSPHATASE DOMAIN-CONTAINING PROTEIN"/>
    <property type="match status" value="1"/>
</dbReference>
<accession>A0AAV9KBA9</accession>
<gene>
    <name evidence="1" type="ORF">R3W88_004990</name>
</gene>
<dbReference type="EMBL" id="JAWPEI010000011">
    <property type="protein sequence ID" value="KAK4710477.1"/>
    <property type="molecule type" value="Genomic_DNA"/>
</dbReference>
<keyword evidence="2" id="KW-1185">Reference proteome</keyword>
<name>A0AAV9KBA9_9SOLN</name>
<comment type="caution">
    <text evidence="1">The sequence shown here is derived from an EMBL/GenBank/DDBJ whole genome shotgun (WGS) entry which is preliminary data.</text>
</comment>
<evidence type="ECO:0000313" key="2">
    <source>
        <dbReference type="Proteomes" id="UP001311915"/>
    </source>
</evidence>
<evidence type="ECO:0000313" key="1">
    <source>
        <dbReference type="EMBL" id="KAK4710477.1"/>
    </source>
</evidence>
<organism evidence="1 2">
    <name type="scientific">Solanum pinnatisectum</name>
    <name type="common">tansyleaf nightshade</name>
    <dbReference type="NCBI Taxonomy" id="50273"/>
    <lineage>
        <taxon>Eukaryota</taxon>
        <taxon>Viridiplantae</taxon>
        <taxon>Streptophyta</taxon>
        <taxon>Embryophyta</taxon>
        <taxon>Tracheophyta</taxon>
        <taxon>Spermatophyta</taxon>
        <taxon>Magnoliopsida</taxon>
        <taxon>eudicotyledons</taxon>
        <taxon>Gunneridae</taxon>
        <taxon>Pentapetalae</taxon>
        <taxon>asterids</taxon>
        <taxon>lamiids</taxon>
        <taxon>Solanales</taxon>
        <taxon>Solanaceae</taxon>
        <taxon>Solanoideae</taxon>
        <taxon>Solaneae</taxon>
        <taxon>Solanum</taxon>
    </lineage>
</organism>
<dbReference type="Proteomes" id="UP001311915">
    <property type="component" value="Unassembled WGS sequence"/>
</dbReference>
<reference evidence="1 2" key="1">
    <citation type="submission" date="2023-10" db="EMBL/GenBank/DDBJ databases">
        <title>Genome-Wide Identification Analysis in wild type Solanum Pinnatisectum Reveals Some Genes Defensing Phytophthora Infestans.</title>
        <authorList>
            <person name="Sun C."/>
        </authorList>
    </citation>
    <scope>NUCLEOTIDE SEQUENCE [LARGE SCALE GENOMIC DNA]</scope>
    <source>
        <strain evidence="1">LQN</strain>
        <tissue evidence="1">Leaf</tissue>
    </source>
</reference>
<sequence>MLGGANSVAFRRQCGALIKMHKPSVMVLLETKMKKHTKITSDLGYDSFI</sequence>